<feature type="signal peptide" evidence="1">
    <location>
        <begin position="1"/>
        <end position="20"/>
    </location>
</feature>
<organism evidence="2 3">
    <name type="scientific">Candidatus Symbiobacter mobilis CR</name>
    <dbReference type="NCBI Taxonomy" id="946483"/>
    <lineage>
        <taxon>Bacteria</taxon>
        <taxon>Pseudomonadati</taxon>
        <taxon>Pseudomonadota</taxon>
        <taxon>Betaproteobacteria</taxon>
        <taxon>Burkholderiales</taxon>
        <taxon>Comamonadaceae</taxon>
    </lineage>
</organism>
<keyword evidence="3" id="KW-1185">Reference proteome</keyword>
<gene>
    <name evidence="2" type="ORF">Cenrod_1658</name>
</gene>
<dbReference type="KEGG" id="cbx:Cenrod_1658"/>
<evidence type="ECO:0008006" key="4">
    <source>
        <dbReference type="Google" id="ProtNLM"/>
    </source>
</evidence>
<accession>U5NBX5</accession>
<dbReference type="RefSeq" id="WP_022773751.1">
    <property type="nucleotide sequence ID" value="NC_022576.1"/>
</dbReference>
<dbReference type="Proteomes" id="UP000017184">
    <property type="component" value="Chromosome"/>
</dbReference>
<dbReference type="STRING" id="946483.Cenrod_1658"/>
<dbReference type="HOGENOM" id="CLU_808200_0_0_4"/>
<feature type="chain" id="PRO_5004662950" description="Tetratricopeptide repeat protein" evidence="1">
    <location>
        <begin position="21"/>
        <end position="343"/>
    </location>
</feature>
<proteinExistence type="predicted"/>
<evidence type="ECO:0000313" key="2">
    <source>
        <dbReference type="EMBL" id="AGX87743.1"/>
    </source>
</evidence>
<evidence type="ECO:0000313" key="3">
    <source>
        <dbReference type="Proteomes" id="UP000017184"/>
    </source>
</evidence>
<protein>
    <recommendedName>
        <fullName evidence="4">Tetratricopeptide repeat protein</fullName>
    </recommendedName>
</protein>
<dbReference type="EMBL" id="CP004885">
    <property type="protein sequence ID" value="AGX87743.1"/>
    <property type="molecule type" value="Genomic_DNA"/>
</dbReference>
<keyword evidence="1" id="KW-0732">Signal</keyword>
<reference evidence="2 3" key="1">
    <citation type="journal article" date="2013" name="Genome Biol.">
        <title>Genomic analysis reveals key aspects of prokaryotic symbiosis in the phototrophic consortium "Chlorochromatium aggregatum".</title>
        <authorList>
            <person name="Liu Z."/>
            <person name="Muller J."/>
            <person name="Li T."/>
            <person name="Alvey R.M."/>
            <person name="Vogl K."/>
            <person name="Frigaard N.U."/>
            <person name="Rockwell N.C."/>
            <person name="Boyd E.S."/>
            <person name="Tomsho L.P."/>
            <person name="Schuster S.C."/>
            <person name="Henke P."/>
            <person name="Rohde M."/>
            <person name="Overmann J."/>
            <person name="Bryant D.A."/>
        </authorList>
    </citation>
    <scope>NUCLEOTIDE SEQUENCE [LARGE SCALE GENOMIC DNA]</scope>
    <source>
        <strain evidence="2">CR</strain>
    </source>
</reference>
<dbReference type="AlphaFoldDB" id="U5NBX5"/>
<name>U5NBX5_9BURK</name>
<sequence>MTRKISICLLAVFYLFYLPAGEASPISSGRIDDGTFEVLRQIDSSVYTENPDKTKFFKTTITLEIERPNRQSKKILLDDDIYINDDIGISSIYDPIAKKLTLFVLSYSGASYAMNGFSYRVECQNNSFTKEVVFSKENDGWFSYFGGAESGNPVLWHFSFYNYWQMRSVRNANGTWSTYKEYKIEPSQAAEIFQKRRLFLIASEMDKQTPSESYEEREISVQNEKARVINEKAQKAAWAAELNGKNPQAMYLKAGKLMRNGEKSKATELYEAIIARHAGSVWAVKASDQLDQSQRESSVRESVDRAGRDAAMRAYEQCIHEERRCLGHTNQASCFRNCRSLLN</sequence>
<evidence type="ECO:0000256" key="1">
    <source>
        <dbReference type="SAM" id="SignalP"/>
    </source>
</evidence>